<sequence>MTRVAIIGSCVTRDAFRPEDADEWEISAYYARSSLASAMSEPAFVGVDLDGIDSAFQRRIVQADLAKELPGFLAADDSDLIVYDPVDERFDLLRDPASGAVCTYSAELTRAARIPETERIRSGSPEFMELWEAGWTRFVEALDRRGRRSALRVNAARWAAAVDDGSDLPDAYPPAFVASSNAFLDRLYARMRADLAPEQFIEPGEDEIVACRDHKWGLSPFHYVPGFYASLRAGLRSSLGRATPRRWAFEGFGDRHVVDVVDSRRDGDVLDVALRLTGWAQLTYVAVGVVVGGVYHRLILTAVEQDQDLRLHVPCDLLVDAAGGGAAQGDVTAVRLYVSGVPGPAGAHLDVARAELADATTVSQDEGVLRVHGWHRRYQLPIAESTTVDEFTPAPGLVALYPVDVADMRLWTLAGRRRGRRLAVGFHGAADRSTTEYPDFERVTSRKEAPWSFLLLCDATLVQDAEMGLGWFLGSAETDLIDVVEQLTARMARLTGASEVAVTGGSGGGFAALQLSGRMPRSIALVFAPQTVLWRYHEDDWARASAAVFGHGDPTADLRIQERASVIPRYLRGTTNLVDYVINQGDTHHVVEHCAPFAGLFGLDARGGRSRDGRVQILPIDLGDGHLPVPRELFEDRLVRAFERLEATPRQDGGPDLSEDLWRATAAR</sequence>
<protein>
    <recommendedName>
        <fullName evidence="4">Peptidase S9 prolyl oligopeptidase catalytic domain-containing protein</fullName>
    </recommendedName>
</protein>
<accession>A0ABU0GGY3</accession>
<feature type="region of interest" description="Disordered" evidence="1">
    <location>
        <begin position="648"/>
        <end position="668"/>
    </location>
</feature>
<keyword evidence="3" id="KW-1185">Reference proteome</keyword>
<proteinExistence type="predicted"/>
<organism evidence="2 3">
    <name type="scientific">Cellulomonas iranensis</name>
    <dbReference type="NCBI Taxonomy" id="76862"/>
    <lineage>
        <taxon>Bacteria</taxon>
        <taxon>Bacillati</taxon>
        <taxon>Actinomycetota</taxon>
        <taxon>Actinomycetes</taxon>
        <taxon>Micrococcales</taxon>
        <taxon>Cellulomonadaceae</taxon>
        <taxon>Cellulomonas</taxon>
    </lineage>
</organism>
<evidence type="ECO:0008006" key="4">
    <source>
        <dbReference type="Google" id="ProtNLM"/>
    </source>
</evidence>
<reference evidence="2 3" key="1">
    <citation type="submission" date="2023-07" db="EMBL/GenBank/DDBJ databases">
        <title>Sequencing the genomes of 1000 actinobacteria strains.</title>
        <authorList>
            <person name="Klenk H.-P."/>
        </authorList>
    </citation>
    <scope>NUCLEOTIDE SEQUENCE [LARGE SCALE GENOMIC DNA]</scope>
    <source>
        <strain evidence="2 3">DSM 14785</strain>
    </source>
</reference>
<dbReference type="SUPFAM" id="SSF53474">
    <property type="entry name" value="alpha/beta-Hydrolases"/>
    <property type="match status" value="1"/>
</dbReference>
<evidence type="ECO:0000313" key="2">
    <source>
        <dbReference type="EMBL" id="MDQ0424622.1"/>
    </source>
</evidence>
<dbReference type="Proteomes" id="UP001240250">
    <property type="component" value="Unassembled WGS sequence"/>
</dbReference>
<comment type="caution">
    <text evidence="2">The sequence shown here is derived from an EMBL/GenBank/DDBJ whole genome shotgun (WGS) entry which is preliminary data.</text>
</comment>
<dbReference type="RefSeq" id="WP_070319646.1">
    <property type="nucleotide sequence ID" value="NZ_JAUSVM010000001.1"/>
</dbReference>
<gene>
    <name evidence="2" type="ORF">JO380_001003</name>
</gene>
<name>A0ABU0GGY3_9CELL</name>
<dbReference type="Pfam" id="PF19786">
    <property type="entry name" value="DUF6270"/>
    <property type="match status" value="1"/>
</dbReference>
<dbReference type="InterPro" id="IPR029058">
    <property type="entry name" value="AB_hydrolase_fold"/>
</dbReference>
<evidence type="ECO:0000256" key="1">
    <source>
        <dbReference type="SAM" id="MobiDB-lite"/>
    </source>
</evidence>
<dbReference type="Gene3D" id="3.40.50.1820">
    <property type="entry name" value="alpha/beta hydrolase"/>
    <property type="match status" value="1"/>
</dbReference>
<evidence type="ECO:0000313" key="3">
    <source>
        <dbReference type="Proteomes" id="UP001240250"/>
    </source>
</evidence>
<dbReference type="EMBL" id="JAUSVM010000001">
    <property type="protein sequence ID" value="MDQ0424622.1"/>
    <property type="molecule type" value="Genomic_DNA"/>
</dbReference>
<dbReference type="InterPro" id="IPR046237">
    <property type="entry name" value="DUF6270"/>
</dbReference>